<dbReference type="Proteomes" id="UP000191144">
    <property type="component" value="Chromosome C"/>
</dbReference>
<feature type="binding site" evidence="10">
    <location>
        <position position="196"/>
    </location>
    <ligand>
        <name>substrate</name>
    </ligand>
</feature>
<reference evidence="14" key="1">
    <citation type="submission" date="2016-03" db="EMBL/GenBank/DDBJ databases">
        <authorList>
            <person name="Devillers Hugo."/>
        </authorList>
    </citation>
    <scope>NUCLEOTIDE SEQUENCE [LARGE SCALE GENOMIC DNA]</scope>
</reference>
<feature type="site" description="Interaction with DNA" evidence="11">
    <location>
        <position position="477"/>
    </location>
</feature>
<organism evidence="13 14">
    <name type="scientific">Lachancea meyersii CBS 8951</name>
    <dbReference type="NCBI Taxonomy" id="1266667"/>
    <lineage>
        <taxon>Eukaryota</taxon>
        <taxon>Fungi</taxon>
        <taxon>Dikarya</taxon>
        <taxon>Ascomycota</taxon>
        <taxon>Saccharomycotina</taxon>
        <taxon>Saccharomycetes</taxon>
        <taxon>Saccharomycetales</taxon>
        <taxon>Saccharomycetaceae</taxon>
        <taxon>Lachancea</taxon>
    </lineage>
</organism>
<evidence type="ECO:0000256" key="2">
    <source>
        <dbReference type="ARBA" id="ARBA00010205"/>
    </source>
</evidence>
<dbReference type="GO" id="GO:0005634">
    <property type="term" value="C:nucleus"/>
    <property type="evidence" value="ECO:0007669"/>
    <property type="project" value="UniProtKB-SubCell"/>
</dbReference>
<comment type="similarity">
    <text evidence="2">Belongs to the tyrosyl-DNA phosphodiesterase family.</text>
</comment>
<sequence>MSGQKPISQVRKRLLEHWGNFEYQKRPNLEVEQSVSSDTDNAAHEVIDLTSEAENSGAETSETEVSEVRSIEDLENVPTNPLDGETRDGILIGPKTIFPFKLVKSEIYDQNDSSEHFITLESIFGAPGLSRTWLFSFQFELDFILPMFAEDTKVTIIAQLGTVLPATRQTPRILKLVQKLETLLVKMPPYACHHSKLVVNQFKNGDCRIYIPSNNFTSAETNIPTQIVWCSPLLKKCTTEPRPSAFKSALFKYLQGYPVDMQSLIKALDQVDFLPLDLLGVEFVYSHPEISSSGLPLLSGLLRDQHHTPGDKDKTHHYLAQVSTIGSPIKTGLTKPGNLFAHLMIPLLSGLVNPESSPKVNRGRKAFDIPDFKTWLDYNHIKPYIVYPTVEELRTSPMGYLAGGWFHHHWKRNATSRELYHTLKRLGIFYKRNLPANFVRKCTPAHTKFLMKSSTTDPNAQAFKSVDWLLFTTANLSMNAWGAYFSKPRNYEVGVLLKTSQDVKVVVESATDLVYSNFNGAGRSLAEPHSNKQTKVCVLVPFEKPPVPYNDKDDSFCISAAYEKPDTLGNLHQQQD</sequence>
<name>A0A1G4J2W2_9SACH</name>
<gene>
    <name evidence="13" type="ORF">LAME_0C07228G</name>
</gene>
<evidence type="ECO:0000256" key="5">
    <source>
        <dbReference type="ARBA" id="ARBA00022801"/>
    </source>
</evidence>
<keyword evidence="8" id="KW-0539">Nucleus</keyword>
<evidence type="ECO:0000256" key="6">
    <source>
        <dbReference type="ARBA" id="ARBA00022839"/>
    </source>
</evidence>
<evidence type="ECO:0000256" key="8">
    <source>
        <dbReference type="ARBA" id="ARBA00023242"/>
    </source>
</evidence>
<dbReference type="GO" id="GO:0003690">
    <property type="term" value="F:double-stranded DNA binding"/>
    <property type="evidence" value="ECO:0007669"/>
    <property type="project" value="TreeGrafter"/>
</dbReference>
<proteinExistence type="inferred from homology"/>
<keyword evidence="6" id="KW-0269">Exonuclease</keyword>
<evidence type="ECO:0000256" key="3">
    <source>
        <dbReference type="ARBA" id="ARBA00022722"/>
    </source>
</evidence>
<feature type="active site" description="Proton donor/acceptor" evidence="9">
    <location>
        <position position="446"/>
    </location>
</feature>
<dbReference type="Gene3D" id="3.30.870.10">
    <property type="entry name" value="Endonuclease Chain A"/>
    <property type="match status" value="2"/>
</dbReference>
<dbReference type="AlphaFoldDB" id="A0A1G4J2W2"/>
<evidence type="ECO:0000313" key="14">
    <source>
        <dbReference type="Proteomes" id="UP000191144"/>
    </source>
</evidence>
<dbReference type="SUPFAM" id="SSF56024">
    <property type="entry name" value="Phospholipase D/nuclease"/>
    <property type="match status" value="2"/>
</dbReference>
<keyword evidence="7" id="KW-0234">DNA repair</keyword>
<evidence type="ECO:0000256" key="11">
    <source>
        <dbReference type="PIRSR" id="PIRSR610347-3"/>
    </source>
</evidence>
<accession>A0A1G4J2W2</accession>
<dbReference type="Pfam" id="PF06087">
    <property type="entry name" value="Tyr-DNA_phospho"/>
    <property type="match status" value="1"/>
</dbReference>
<feature type="active site" description="Nucleophile" evidence="9">
    <location>
        <position position="194"/>
    </location>
</feature>
<protein>
    <submittedName>
        <fullName evidence="13">LAME_0C07228g1_1</fullName>
    </submittedName>
</protein>
<keyword evidence="5" id="KW-0378">Hydrolase</keyword>
<dbReference type="PANTHER" id="PTHR12415">
    <property type="entry name" value="TYROSYL-DNA PHOSPHODIESTERASE 1"/>
    <property type="match status" value="1"/>
</dbReference>
<dbReference type="OrthoDB" id="47785at2759"/>
<dbReference type="InterPro" id="IPR010347">
    <property type="entry name" value="Tdp1"/>
</dbReference>
<dbReference type="GO" id="GO:0004527">
    <property type="term" value="F:exonuclease activity"/>
    <property type="evidence" value="ECO:0007669"/>
    <property type="project" value="UniProtKB-KW"/>
</dbReference>
<dbReference type="GO" id="GO:0003697">
    <property type="term" value="F:single-stranded DNA binding"/>
    <property type="evidence" value="ECO:0007669"/>
    <property type="project" value="TreeGrafter"/>
</dbReference>
<keyword evidence="14" id="KW-1185">Reference proteome</keyword>
<dbReference type="EMBL" id="LT598479">
    <property type="protein sequence ID" value="SCU83899.1"/>
    <property type="molecule type" value="Genomic_DNA"/>
</dbReference>
<dbReference type="GO" id="GO:0006281">
    <property type="term" value="P:DNA repair"/>
    <property type="evidence" value="ECO:0007669"/>
    <property type="project" value="UniProtKB-KW"/>
</dbReference>
<evidence type="ECO:0000256" key="10">
    <source>
        <dbReference type="PIRSR" id="PIRSR610347-2"/>
    </source>
</evidence>
<feature type="binding site" evidence="10">
    <location>
        <position position="448"/>
    </location>
    <ligand>
        <name>substrate</name>
    </ligand>
</feature>
<feature type="region of interest" description="Disordered" evidence="12">
    <location>
        <begin position="49"/>
        <end position="69"/>
    </location>
</feature>
<keyword evidence="3" id="KW-0540">Nuclease</keyword>
<dbReference type="GO" id="GO:0017005">
    <property type="term" value="F:3'-tyrosyl-DNA phosphodiesterase activity"/>
    <property type="evidence" value="ECO:0007669"/>
    <property type="project" value="TreeGrafter"/>
</dbReference>
<evidence type="ECO:0000256" key="12">
    <source>
        <dbReference type="SAM" id="MobiDB-lite"/>
    </source>
</evidence>
<evidence type="ECO:0000256" key="7">
    <source>
        <dbReference type="ARBA" id="ARBA00023204"/>
    </source>
</evidence>
<comment type="subcellular location">
    <subcellularLocation>
        <location evidence="1">Nucleus</location>
    </subcellularLocation>
</comment>
<evidence type="ECO:0000256" key="9">
    <source>
        <dbReference type="PIRSR" id="PIRSR610347-1"/>
    </source>
</evidence>
<dbReference type="PANTHER" id="PTHR12415:SF0">
    <property type="entry name" value="TYROSYL-DNA PHOSPHODIESTERASE 1"/>
    <property type="match status" value="1"/>
</dbReference>
<evidence type="ECO:0000256" key="4">
    <source>
        <dbReference type="ARBA" id="ARBA00022763"/>
    </source>
</evidence>
<evidence type="ECO:0000256" key="1">
    <source>
        <dbReference type="ARBA" id="ARBA00004123"/>
    </source>
</evidence>
<keyword evidence="4" id="KW-0227">DNA damage</keyword>
<evidence type="ECO:0000313" key="13">
    <source>
        <dbReference type="EMBL" id="SCU83899.1"/>
    </source>
</evidence>